<keyword evidence="11 15" id="KW-0819">tRNA processing</keyword>
<keyword evidence="8 15" id="KW-0489">Methyltransferase</keyword>
<feature type="binding site" evidence="15">
    <location>
        <begin position="139"/>
        <end position="144"/>
    </location>
    <ligand>
        <name>S-adenosyl-L-methionine</name>
        <dbReference type="ChEBI" id="CHEBI:59789"/>
    </ligand>
</feature>
<evidence type="ECO:0000256" key="7">
    <source>
        <dbReference type="ARBA" id="ARBA00022490"/>
    </source>
</evidence>
<comment type="similarity">
    <text evidence="3 15">Belongs to the RNA methyltransferase TrmD family.</text>
</comment>
<comment type="caution">
    <text evidence="17">The sequence shown here is derived from an EMBL/GenBank/DDBJ whole genome shotgun (WGS) entry which is preliminary data.</text>
</comment>
<evidence type="ECO:0000259" key="16">
    <source>
        <dbReference type="PROSITE" id="PS51186"/>
    </source>
</evidence>
<evidence type="ECO:0000313" key="18">
    <source>
        <dbReference type="Proteomes" id="UP001500622"/>
    </source>
</evidence>
<evidence type="ECO:0000256" key="8">
    <source>
        <dbReference type="ARBA" id="ARBA00022603"/>
    </source>
</evidence>
<dbReference type="PROSITE" id="PS51186">
    <property type="entry name" value="GNAT"/>
    <property type="match status" value="1"/>
</dbReference>
<comment type="catalytic activity">
    <reaction evidence="14 15">
        <text>guanosine(37) in tRNA + S-adenosyl-L-methionine = N(1)-methylguanosine(37) in tRNA + S-adenosyl-L-homocysteine + H(+)</text>
        <dbReference type="Rhea" id="RHEA:36899"/>
        <dbReference type="Rhea" id="RHEA-COMP:10145"/>
        <dbReference type="Rhea" id="RHEA-COMP:10147"/>
        <dbReference type="ChEBI" id="CHEBI:15378"/>
        <dbReference type="ChEBI" id="CHEBI:57856"/>
        <dbReference type="ChEBI" id="CHEBI:59789"/>
        <dbReference type="ChEBI" id="CHEBI:73542"/>
        <dbReference type="ChEBI" id="CHEBI:74269"/>
        <dbReference type="EC" id="2.1.1.228"/>
    </reaction>
</comment>
<keyword evidence="10 15" id="KW-0949">S-adenosyl-L-methionine</keyword>
<dbReference type="CDD" id="cd18080">
    <property type="entry name" value="TrmD-like"/>
    <property type="match status" value="1"/>
</dbReference>
<comment type="function">
    <text evidence="1 15">Specifically methylates guanosine-37 in various tRNAs.</text>
</comment>
<evidence type="ECO:0000256" key="2">
    <source>
        <dbReference type="ARBA" id="ARBA00004496"/>
    </source>
</evidence>
<dbReference type="InterPro" id="IPR000182">
    <property type="entry name" value="GNAT_dom"/>
</dbReference>
<reference evidence="18" key="1">
    <citation type="journal article" date="2019" name="Int. J. Syst. Evol. Microbiol.">
        <title>The Global Catalogue of Microorganisms (GCM) 10K type strain sequencing project: providing services to taxonomists for standard genome sequencing and annotation.</title>
        <authorList>
            <consortium name="The Broad Institute Genomics Platform"/>
            <consortium name="The Broad Institute Genome Sequencing Center for Infectious Disease"/>
            <person name="Wu L."/>
            <person name="Ma J."/>
        </authorList>
    </citation>
    <scope>NUCLEOTIDE SEQUENCE [LARGE SCALE GENOMIC DNA]</scope>
    <source>
        <strain evidence="18">JCM 17810</strain>
    </source>
</reference>
<accession>A0ABP8L7Y8</accession>
<dbReference type="InterPro" id="IPR016009">
    <property type="entry name" value="tRNA_MeTrfase_TRMD/TRM10"/>
</dbReference>
<evidence type="ECO:0000256" key="14">
    <source>
        <dbReference type="ARBA" id="ARBA00047783"/>
    </source>
</evidence>
<evidence type="ECO:0000256" key="5">
    <source>
        <dbReference type="ARBA" id="ARBA00012807"/>
    </source>
</evidence>
<dbReference type="CDD" id="cd04301">
    <property type="entry name" value="NAT_SF"/>
    <property type="match status" value="1"/>
</dbReference>
<evidence type="ECO:0000256" key="12">
    <source>
        <dbReference type="ARBA" id="ARBA00029736"/>
    </source>
</evidence>
<feature type="domain" description="N-acetyltransferase" evidence="16">
    <location>
        <begin position="266"/>
        <end position="450"/>
    </location>
</feature>
<evidence type="ECO:0000256" key="10">
    <source>
        <dbReference type="ARBA" id="ARBA00022691"/>
    </source>
</evidence>
<dbReference type="EC" id="2.1.1.228" evidence="5 15"/>
<protein>
    <recommendedName>
        <fullName evidence="6 15">tRNA (guanine-N(1)-)-methyltransferase</fullName>
        <ecNumber evidence="5 15">2.1.1.228</ecNumber>
    </recommendedName>
    <alternativeName>
        <fullName evidence="12 15">M1G-methyltransferase</fullName>
    </alternativeName>
    <alternativeName>
        <fullName evidence="13 15">tRNA [GM37] methyltransferase</fullName>
    </alternativeName>
</protein>
<dbReference type="SUPFAM" id="SSF55729">
    <property type="entry name" value="Acyl-CoA N-acyltransferases (Nat)"/>
    <property type="match status" value="1"/>
</dbReference>
<gene>
    <name evidence="15" type="primary">trmD</name>
    <name evidence="17" type="ORF">GCM10023169_18880</name>
</gene>
<evidence type="ECO:0000256" key="11">
    <source>
        <dbReference type="ARBA" id="ARBA00022694"/>
    </source>
</evidence>
<keyword evidence="18" id="KW-1185">Reference proteome</keyword>
<evidence type="ECO:0000256" key="9">
    <source>
        <dbReference type="ARBA" id="ARBA00022679"/>
    </source>
</evidence>
<dbReference type="PANTHER" id="PTHR46417">
    <property type="entry name" value="TRNA (GUANINE-N(1)-)-METHYLTRANSFERASE"/>
    <property type="match status" value="1"/>
</dbReference>
<dbReference type="Gene3D" id="3.40.1280.10">
    <property type="match status" value="1"/>
</dbReference>
<evidence type="ECO:0000256" key="6">
    <source>
        <dbReference type="ARBA" id="ARBA00014679"/>
    </source>
</evidence>
<dbReference type="InterPro" id="IPR002649">
    <property type="entry name" value="tRNA_m1G_MeTrfase_TrmD"/>
</dbReference>
<dbReference type="InterPro" id="IPR029026">
    <property type="entry name" value="tRNA_m1G_MTases_N"/>
</dbReference>
<keyword evidence="7 15" id="KW-0963">Cytoplasm</keyword>
<dbReference type="SUPFAM" id="SSF75217">
    <property type="entry name" value="alpha/beta knot"/>
    <property type="match status" value="1"/>
</dbReference>
<dbReference type="NCBIfam" id="NF000648">
    <property type="entry name" value="PRK00026.1"/>
    <property type="match status" value="1"/>
</dbReference>
<comment type="subunit">
    <text evidence="4 15">Homodimer.</text>
</comment>
<dbReference type="NCBIfam" id="TIGR00088">
    <property type="entry name" value="trmD"/>
    <property type="match status" value="1"/>
</dbReference>
<sequence length="458" mass="48923">MRVDVVSIFPGYLDALDLSLVGKARRDGVLDLRVHDLRDWTTDRHRTVDDTPFGGGAGMVMRPDVWGRALDDVLGEGGSGRTVLVLPTPSGERLTQRSVEDLATADRLVIACGRYEGIDARVADHYAGAEAPEVREISLGDYVLNGGEVAALVVVEAVARLLPGVVGNPESLVEESHGTGSKGGLLEYPVYTKPAEWAGRPVPDVLLSGHHGKVARWRRDQALERTVRRRPDLIEALEPAELDRGDRAVLARHGWFLPAEGAPVRVRVRPGRSGDADALAELAAATFPLACPPELGEADIAAFVAENLGAARFASYLTDARYRVQVAETSGGLVGYTLVVLPSTAEEPPDAEDVAALVPDRPAAELSKCYVLPAFQGSGVAGALLEAVRREVAAIDVEGRPVAVLWLGTNAANRRARAGYGKHGYTTVGPRRFQVGEQPMEDVVMALGLTAEPGDNRR</sequence>
<dbReference type="InterPro" id="IPR029028">
    <property type="entry name" value="Alpha/beta_knot_MTases"/>
</dbReference>
<evidence type="ECO:0000256" key="4">
    <source>
        <dbReference type="ARBA" id="ARBA00011738"/>
    </source>
</evidence>
<dbReference type="Proteomes" id="UP001500622">
    <property type="component" value="Unassembled WGS sequence"/>
</dbReference>
<evidence type="ECO:0000256" key="3">
    <source>
        <dbReference type="ARBA" id="ARBA00007630"/>
    </source>
</evidence>
<dbReference type="Pfam" id="PF01746">
    <property type="entry name" value="tRNA_m1G_MT"/>
    <property type="match status" value="1"/>
</dbReference>
<proteinExistence type="inferred from homology"/>
<keyword evidence="9 15" id="KW-0808">Transferase</keyword>
<dbReference type="Gene3D" id="1.10.1270.20">
    <property type="entry name" value="tRNA(m1g37)methyltransferase, domain 2"/>
    <property type="match status" value="1"/>
</dbReference>
<dbReference type="Gene3D" id="3.40.630.30">
    <property type="match status" value="1"/>
</dbReference>
<evidence type="ECO:0000256" key="13">
    <source>
        <dbReference type="ARBA" id="ARBA00033392"/>
    </source>
</evidence>
<dbReference type="HAMAP" id="MF_00605">
    <property type="entry name" value="TrmD"/>
    <property type="match status" value="1"/>
</dbReference>
<evidence type="ECO:0000313" key="17">
    <source>
        <dbReference type="EMBL" id="GAA4423373.1"/>
    </source>
</evidence>
<organism evidence="17 18">
    <name type="scientific">Georgenia halophila</name>
    <dbReference type="NCBI Taxonomy" id="620889"/>
    <lineage>
        <taxon>Bacteria</taxon>
        <taxon>Bacillati</taxon>
        <taxon>Actinomycetota</taxon>
        <taxon>Actinomycetes</taxon>
        <taxon>Micrococcales</taxon>
        <taxon>Bogoriellaceae</taxon>
        <taxon>Georgenia</taxon>
    </lineage>
</organism>
<dbReference type="InterPro" id="IPR016181">
    <property type="entry name" value="Acyl_CoA_acyltransferase"/>
</dbReference>
<dbReference type="EMBL" id="BAABGN010000008">
    <property type="protein sequence ID" value="GAA4423373.1"/>
    <property type="molecule type" value="Genomic_DNA"/>
</dbReference>
<dbReference type="PANTHER" id="PTHR46417:SF1">
    <property type="entry name" value="TRNA (GUANINE-N(1)-)-METHYLTRANSFERASE"/>
    <property type="match status" value="1"/>
</dbReference>
<name>A0ABP8L7Y8_9MICO</name>
<evidence type="ECO:0000256" key="1">
    <source>
        <dbReference type="ARBA" id="ARBA00002634"/>
    </source>
</evidence>
<comment type="subcellular location">
    <subcellularLocation>
        <location evidence="2 15">Cytoplasm</location>
    </subcellularLocation>
</comment>
<feature type="binding site" evidence="15">
    <location>
        <position position="113"/>
    </location>
    <ligand>
        <name>S-adenosyl-L-methionine</name>
        <dbReference type="ChEBI" id="CHEBI:59789"/>
    </ligand>
</feature>
<evidence type="ECO:0000256" key="15">
    <source>
        <dbReference type="HAMAP-Rule" id="MF_00605"/>
    </source>
</evidence>
<dbReference type="Pfam" id="PF13508">
    <property type="entry name" value="Acetyltransf_7"/>
    <property type="match status" value="1"/>
</dbReference>
<dbReference type="InterPro" id="IPR023148">
    <property type="entry name" value="tRNA_m1G_MeTrfase_C_sf"/>
</dbReference>